<reference evidence="2 3" key="1">
    <citation type="submission" date="2020-03" db="EMBL/GenBank/DDBJ databases">
        <title>Genomic Encyclopedia of Type Strains, Phase IV (KMG-IV): sequencing the most valuable type-strain genomes for metagenomic binning, comparative biology and taxonomic classification.</title>
        <authorList>
            <person name="Goeker M."/>
        </authorList>
    </citation>
    <scope>NUCLEOTIDE SEQUENCE [LARGE SCALE GENOMIC DNA]</scope>
    <source>
        <strain evidence="2 3">DSM 24233</strain>
    </source>
</reference>
<dbReference type="Gene3D" id="3.40.50.410">
    <property type="entry name" value="von Willebrand factor, type A domain"/>
    <property type="match status" value="1"/>
</dbReference>
<dbReference type="Pfam" id="PF13400">
    <property type="entry name" value="Tad"/>
    <property type="match status" value="1"/>
</dbReference>
<dbReference type="InterPro" id="IPR036465">
    <property type="entry name" value="vWFA_dom_sf"/>
</dbReference>
<dbReference type="SUPFAM" id="SSF53300">
    <property type="entry name" value="vWA-like"/>
    <property type="match status" value="1"/>
</dbReference>
<gene>
    <name evidence="2" type="ORF">GGQ74_000904</name>
</gene>
<protein>
    <recommendedName>
        <fullName evidence="1">VWFA domain-containing protein</fullName>
    </recommendedName>
</protein>
<dbReference type="EMBL" id="JAATJA010000001">
    <property type="protein sequence ID" value="NJB67264.1"/>
    <property type="molecule type" value="Genomic_DNA"/>
</dbReference>
<dbReference type="InterPro" id="IPR028087">
    <property type="entry name" value="Tad_N"/>
</dbReference>
<dbReference type="SMART" id="SM00327">
    <property type="entry name" value="VWA"/>
    <property type="match status" value="1"/>
</dbReference>
<evidence type="ECO:0000259" key="1">
    <source>
        <dbReference type="PROSITE" id="PS50234"/>
    </source>
</evidence>
<feature type="domain" description="VWFA" evidence="1">
    <location>
        <begin position="116"/>
        <end position="389"/>
    </location>
</feature>
<proteinExistence type="predicted"/>
<dbReference type="PROSITE" id="PS50234">
    <property type="entry name" value="VWFA"/>
    <property type="match status" value="1"/>
</dbReference>
<evidence type="ECO:0000313" key="2">
    <source>
        <dbReference type="EMBL" id="NJB67264.1"/>
    </source>
</evidence>
<organism evidence="2 3">
    <name type="scientific">Desulfobaculum xiamenense</name>
    <dbReference type="NCBI Taxonomy" id="995050"/>
    <lineage>
        <taxon>Bacteria</taxon>
        <taxon>Pseudomonadati</taxon>
        <taxon>Thermodesulfobacteriota</taxon>
        <taxon>Desulfovibrionia</taxon>
        <taxon>Desulfovibrionales</taxon>
        <taxon>Desulfovibrionaceae</taxon>
        <taxon>Desulfobaculum</taxon>
    </lineage>
</organism>
<accession>A0A846QPW9</accession>
<keyword evidence="3" id="KW-1185">Reference proteome</keyword>
<name>A0A846QPW9_9BACT</name>
<sequence>MALPALLALAGLGIDSSNLYMAHSRLQGAVDAAALAASLQLPYDPDMSRGLVEQAAQEYLTENHPGAQLVSVAPGTAVRSVQITARAKVDMMLLPVIGIGSETIEAKAMAGFNNLEIVFVIDNSGSMAGAPINETNEAAAQLVDLVMPDGLAASVQIGLVPFRGKVRIPANVDGKPAGCRNADGSYNDGLNSEYYDRKYRYPYYSRLQVTSGTCDSIPFTHALTRDKQEILSAIYEQDGRGDWSGTVISEGLKWGTNVLTPEAPFTEGDASGDMRKILILLTDGDTEDGMCGGSHAVSYTPNNYWTNAYYGMLDMDAHCENQGRLNEDMLKEAVKAKAAGIEIFCIRYGVSDYEDVRLLKEVASSTPGTDDHYFDAPSPYDIGDIFKKIGRQLGWRLLQ</sequence>
<dbReference type="AlphaFoldDB" id="A0A846QPW9"/>
<dbReference type="CDD" id="cd00198">
    <property type="entry name" value="vWFA"/>
    <property type="match status" value="1"/>
</dbReference>
<dbReference type="Proteomes" id="UP000580856">
    <property type="component" value="Unassembled WGS sequence"/>
</dbReference>
<dbReference type="InterPro" id="IPR002035">
    <property type="entry name" value="VWF_A"/>
</dbReference>
<evidence type="ECO:0000313" key="3">
    <source>
        <dbReference type="Proteomes" id="UP000580856"/>
    </source>
</evidence>
<comment type="caution">
    <text evidence="2">The sequence shown here is derived from an EMBL/GenBank/DDBJ whole genome shotgun (WGS) entry which is preliminary data.</text>
</comment>